<dbReference type="EMBL" id="PTIX01000016">
    <property type="protein sequence ID" value="PPK64990.1"/>
    <property type="molecule type" value="Genomic_DNA"/>
</dbReference>
<reference evidence="2 3" key="1">
    <citation type="submission" date="2018-02" db="EMBL/GenBank/DDBJ databases">
        <title>Genomic Encyclopedia of Archaeal and Bacterial Type Strains, Phase II (KMG-II): from individual species to whole genera.</title>
        <authorList>
            <person name="Goeker M."/>
        </authorList>
    </citation>
    <scope>NUCLEOTIDE SEQUENCE [LARGE SCALE GENOMIC DNA]</scope>
    <source>
        <strain evidence="2 3">YU 961-1</strain>
    </source>
</reference>
<gene>
    <name evidence="2" type="ORF">CLV40_11632</name>
</gene>
<keyword evidence="3" id="KW-1185">Reference proteome</keyword>
<dbReference type="RefSeq" id="WP_181043720.1">
    <property type="nucleotide sequence ID" value="NZ_CP154825.1"/>
</dbReference>
<accession>A0A2S6GIG7</accession>
<evidence type="ECO:0000313" key="2">
    <source>
        <dbReference type="EMBL" id="PPK64990.1"/>
    </source>
</evidence>
<feature type="compositionally biased region" description="Low complexity" evidence="1">
    <location>
        <begin position="77"/>
        <end position="101"/>
    </location>
</feature>
<comment type="caution">
    <text evidence="2">The sequence shown here is derived from an EMBL/GenBank/DDBJ whole genome shotgun (WGS) entry which is preliminary data.</text>
</comment>
<organism evidence="2 3">
    <name type="scientific">Actinokineospora auranticolor</name>
    <dbReference type="NCBI Taxonomy" id="155976"/>
    <lineage>
        <taxon>Bacteria</taxon>
        <taxon>Bacillati</taxon>
        <taxon>Actinomycetota</taxon>
        <taxon>Actinomycetes</taxon>
        <taxon>Pseudonocardiales</taxon>
        <taxon>Pseudonocardiaceae</taxon>
        <taxon>Actinokineospora</taxon>
    </lineage>
</organism>
<dbReference type="Proteomes" id="UP000239203">
    <property type="component" value="Unassembled WGS sequence"/>
</dbReference>
<protein>
    <submittedName>
        <fullName evidence="2">Uncharacterized protein</fullName>
    </submittedName>
</protein>
<proteinExistence type="predicted"/>
<dbReference type="AlphaFoldDB" id="A0A2S6GIG7"/>
<sequence>MGSDSFTPDSGVLLAKPAGQHPEDVSAYLNGDVYRLTATTDNPERTIAVPNALTTAQFGETVRVPVHAKRNSGSGQTTVTFTATSESNTTTATTTCTTNGW</sequence>
<feature type="region of interest" description="Disordered" evidence="1">
    <location>
        <begin position="68"/>
        <end position="101"/>
    </location>
</feature>
<evidence type="ECO:0000256" key="1">
    <source>
        <dbReference type="SAM" id="MobiDB-lite"/>
    </source>
</evidence>
<name>A0A2S6GIG7_9PSEU</name>
<evidence type="ECO:0000313" key="3">
    <source>
        <dbReference type="Proteomes" id="UP000239203"/>
    </source>
</evidence>
<feature type="region of interest" description="Disordered" evidence="1">
    <location>
        <begin position="1"/>
        <end position="20"/>
    </location>
</feature>